<evidence type="ECO:0000256" key="1">
    <source>
        <dbReference type="SAM" id="Phobius"/>
    </source>
</evidence>
<keyword evidence="1" id="KW-0472">Membrane</keyword>
<accession>A0A1S1Z4L8</accession>
<reference evidence="3 4" key="1">
    <citation type="journal article" date="2012" name="Int. J. Syst. Evol. Microbiol.">
        <title>Flammeovirga pacifica sp. nov., isolated from deep-sea sediment.</title>
        <authorList>
            <person name="Xu H."/>
            <person name="Fu Y."/>
            <person name="Yang N."/>
            <person name="Ding Z."/>
            <person name="Lai Q."/>
            <person name="Zeng R."/>
        </authorList>
    </citation>
    <scope>NUCLEOTIDE SEQUENCE [LARGE SCALE GENOMIC DNA]</scope>
    <source>
        <strain evidence="4">DSM 24597 / LMG 26175 / WPAGA1</strain>
    </source>
</reference>
<proteinExistence type="predicted"/>
<dbReference type="InterPro" id="IPR036890">
    <property type="entry name" value="HATPase_C_sf"/>
</dbReference>
<feature type="transmembrane region" description="Helical" evidence="1">
    <location>
        <begin position="158"/>
        <end position="175"/>
    </location>
</feature>
<feature type="transmembrane region" description="Helical" evidence="1">
    <location>
        <begin position="74"/>
        <end position="93"/>
    </location>
</feature>
<feature type="transmembrane region" description="Helical" evidence="1">
    <location>
        <begin position="37"/>
        <end position="54"/>
    </location>
</feature>
<dbReference type="GO" id="GO:0000155">
    <property type="term" value="F:phosphorelay sensor kinase activity"/>
    <property type="evidence" value="ECO:0007669"/>
    <property type="project" value="InterPro"/>
</dbReference>
<protein>
    <recommendedName>
        <fullName evidence="2">Signal transduction histidine kinase internal region domain-containing protein</fullName>
    </recommendedName>
</protein>
<name>A0A1S1Z4L8_FLAPC</name>
<dbReference type="GO" id="GO:0016020">
    <property type="term" value="C:membrane"/>
    <property type="evidence" value="ECO:0007669"/>
    <property type="project" value="InterPro"/>
</dbReference>
<keyword evidence="1" id="KW-1133">Transmembrane helix</keyword>
<dbReference type="PANTHER" id="PTHR34220:SF7">
    <property type="entry name" value="SENSOR HISTIDINE KINASE YPDA"/>
    <property type="match status" value="1"/>
</dbReference>
<keyword evidence="1" id="KW-0812">Transmembrane</keyword>
<evidence type="ECO:0000313" key="4">
    <source>
        <dbReference type="Proteomes" id="UP000179797"/>
    </source>
</evidence>
<dbReference type="InterPro" id="IPR050640">
    <property type="entry name" value="Bact_2-comp_sensor_kinase"/>
</dbReference>
<sequence>MNKKFAFQFSQTQLWQGLLLLAYFALTFNFFSERFGLWFAFLKAILLIGFQVLLWKVNVSYLIPKFLIKKKHTLYAILLLCWIFINSITYVKLEKEVFNSWKQQQDVTLHFPFDESEIPPHEIQPENRQRKVPPKNRVKKRERALLKRKKRGIQVFESLYNLILFGVVALASTSYRMTLYSLKKENEASLLREENVKSEMSFLKSQVNPHFLFNVLNNIYSLSFVKSDKTPEVVLQLSDLLRYMLYDTTTDTVPITKEVEYLNNFIGLHLLKDDRLKNNIDIDIQIENQNVKIAPLLFAPFIENAFKHSHIENHTEGWVKLILRVKKDGEIIFNLGNSIPKKSISKDKQGGIGLENVKKRLNLQYKHQHTLNIEKQVDAFHVELLINTHNH</sequence>
<dbReference type="RefSeq" id="WP_052431997.1">
    <property type="nucleotide sequence ID" value="NZ_JRYR02000001.1"/>
</dbReference>
<dbReference type="OrthoDB" id="9792992at2"/>
<comment type="caution">
    <text evidence="3">The sequence shown here is derived from an EMBL/GenBank/DDBJ whole genome shotgun (WGS) entry which is preliminary data.</text>
</comment>
<organism evidence="3 4">
    <name type="scientific">Flammeovirga pacifica</name>
    <dbReference type="NCBI Taxonomy" id="915059"/>
    <lineage>
        <taxon>Bacteria</taxon>
        <taxon>Pseudomonadati</taxon>
        <taxon>Bacteroidota</taxon>
        <taxon>Cytophagia</taxon>
        <taxon>Cytophagales</taxon>
        <taxon>Flammeovirgaceae</taxon>
        <taxon>Flammeovirga</taxon>
    </lineage>
</organism>
<dbReference type="Proteomes" id="UP000179797">
    <property type="component" value="Unassembled WGS sequence"/>
</dbReference>
<feature type="domain" description="Signal transduction histidine kinase internal region" evidence="2">
    <location>
        <begin position="199"/>
        <end position="269"/>
    </location>
</feature>
<evidence type="ECO:0000259" key="2">
    <source>
        <dbReference type="Pfam" id="PF06580"/>
    </source>
</evidence>
<dbReference type="AlphaFoldDB" id="A0A1S1Z4L8"/>
<dbReference type="InterPro" id="IPR010559">
    <property type="entry name" value="Sig_transdc_His_kin_internal"/>
</dbReference>
<keyword evidence="4" id="KW-1185">Reference proteome</keyword>
<evidence type="ECO:0000313" key="3">
    <source>
        <dbReference type="EMBL" id="OHX68181.1"/>
    </source>
</evidence>
<dbReference type="Pfam" id="PF06580">
    <property type="entry name" value="His_kinase"/>
    <property type="match status" value="1"/>
</dbReference>
<dbReference type="Gene3D" id="3.30.565.10">
    <property type="entry name" value="Histidine kinase-like ATPase, C-terminal domain"/>
    <property type="match status" value="1"/>
</dbReference>
<dbReference type="PANTHER" id="PTHR34220">
    <property type="entry name" value="SENSOR HISTIDINE KINASE YPDA"/>
    <property type="match status" value="1"/>
</dbReference>
<gene>
    <name evidence="3" type="ORF">NH26_18425</name>
</gene>
<dbReference type="STRING" id="915059.NH26_18425"/>
<feature type="transmembrane region" description="Helical" evidence="1">
    <location>
        <begin position="12"/>
        <end position="31"/>
    </location>
</feature>
<dbReference type="EMBL" id="JRYR02000001">
    <property type="protein sequence ID" value="OHX68181.1"/>
    <property type="molecule type" value="Genomic_DNA"/>
</dbReference>